<dbReference type="PANTHER" id="PTHR46832:SF1">
    <property type="entry name" value="5'-METHYLTHIOADENOSINE_S-ADENOSYLHOMOCYSTEINE NUCLEOSIDASE"/>
    <property type="match status" value="1"/>
</dbReference>
<evidence type="ECO:0000256" key="4">
    <source>
        <dbReference type="ARBA" id="ARBA00022801"/>
    </source>
</evidence>
<dbReference type="FunFam" id="3.40.50.1580:FF:000001">
    <property type="entry name" value="MTA/SAH nucleosidase family protein"/>
    <property type="match status" value="1"/>
</dbReference>
<dbReference type="NCBIfam" id="NF004079">
    <property type="entry name" value="PRK05584.1"/>
    <property type="match status" value="1"/>
</dbReference>
<evidence type="ECO:0000256" key="2">
    <source>
        <dbReference type="ARBA" id="ARBA00011974"/>
    </source>
</evidence>
<evidence type="ECO:0000259" key="6">
    <source>
        <dbReference type="Pfam" id="PF01048"/>
    </source>
</evidence>
<feature type="domain" description="Nucleoside phosphorylase" evidence="6">
    <location>
        <begin position="12"/>
        <end position="236"/>
    </location>
</feature>
<evidence type="ECO:0000256" key="5">
    <source>
        <dbReference type="ARBA" id="ARBA00023167"/>
    </source>
</evidence>
<dbReference type="GO" id="GO:0008930">
    <property type="term" value="F:methylthioadenosine nucleosidase activity"/>
    <property type="evidence" value="ECO:0007669"/>
    <property type="project" value="InterPro"/>
</dbReference>
<protein>
    <recommendedName>
        <fullName evidence="2">adenosylhomocysteine nucleosidase</fullName>
        <ecNumber evidence="2">3.2.2.9</ecNumber>
    </recommendedName>
</protein>
<evidence type="ECO:0000256" key="1">
    <source>
        <dbReference type="ARBA" id="ARBA00004945"/>
    </source>
</evidence>
<gene>
    <name evidence="7" type="ORF">LCGC14_0464300</name>
</gene>
<keyword evidence="4" id="KW-0378">Hydrolase</keyword>
<dbReference type="CDD" id="cd09008">
    <property type="entry name" value="MTAN"/>
    <property type="match status" value="1"/>
</dbReference>
<organism evidence="7">
    <name type="scientific">marine sediment metagenome</name>
    <dbReference type="NCBI Taxonomy" id="412755"/>
    <lineage>
        <taxon>unclassified sequences</taxon>
        <taxon>metagenomes</taxon>
        <taxon>ecological metagenomes</taxon>
    </lineage>
</organism>
<dbReference type="AlphaFoldDB" id="A0A0F9SX10"/>
<accession>A0A0F9SX10</accession>
<dbReference type="GO" id="GO:0005829">
    <property type="term" value="C:cytosol"/>
    <property type="evidence" value="ECO:0007669"/>
    <property type="project" value="TreeGrafter"/>
</dbReference>
<comment type="caution">
    <text evidence="7">The sequence shown here is derived from an EMBL/GenBank/DDBJ whole genome shotgun (WGS) entry which is preliminary data.</text>
</comment>
<dbReference type="Gene3D" id="3.40.50.1580">
    <property type="entry name" value="Nucleoside phosphorylase domain"/>
    <property type="match status" value="1"/>
</dbReference>
<dbReference type="GO" id="GO:0008782">
    <property type="term" value="F:adenosylhomocysteine nucleosidase activity"/>
    <property type="evidence" value="ECO:0007669"/>
    <property type="project" value="UniProtKB-EC"/>
</dbReference>
<dbReference type="Pfam" id="PF01048">
    <property type="entry name" value="PNP_UDP_1"/>
    <property type="match status" value="1"/>
</dbReference>
<name>A0A0F9SX10_9ZZZZ</name>
<comment type="pathway">
    <text evidence="1">Amino-acid biosynthesis; L-methionine biosynthesis via salvage pathway; S-methyl-5-thio-alpha-D-ribose 1-phosphate from S-methyl-5'-thioadenosine (hydrolase route): step 1/2.</text>
</comment>
<dbReference type="EC" id="3.2.2.9" evidence="2"/>
<dbReference type="InterPro" id="IPR035994">
    <property type="entry name" value="Nucleoside_phosphorylase_sf"/>
</dbReference>
<dbReference type="UniPathway" id="UPA00904">
    <property type="reaction ID" value="UER00871"/>
</dbReference>
<dbReference type="HAMAP" id="MF_01684">
    <property type="entry name" value="Salvage_MtnN"/>
    <property type="match status" value="1"/>
</dbReference>
<reference evidence="7" key="1">
    <citation type="journal article" date="2015" name="Nature">
        <title>Complex archaea that bridge the gap between prokaryotes and eukaryotes.</title>
        <authorList>
            <person name="Spang A."/>
            <person name="Saw J.H."/>
            <person name="Jorgensen S.L."/>
            <person name="Zaremba-Niedzwiedzka K."/>
            <person name="Martijn J."/>
            <person name="Lind A.E."/>
            <person name="van Eijk R."/>
            <person name="Schleper C."/>
            <person name="Guy L."/>
            <person name="Ettema T.J."/>
        </authorList>
    </citation>
    <scope>NUCLEOTIDE SEQUENCE</scope>
</reference>
<dbReference type="EMBL" id="LAZR01000482">
    <property type="protein sequence ID" value="KKN67177.1"/>
    <property type="molecule type" value="Genomic_DNA"/>
</dbReference>
<evidence type="ECO:0000313" key="7">
    <source>
        <dbReference type="EMBL" id="KKN67177.1"/>
    </source>
</evidence>
<keyword evidence="3" id="KW-0028">Amino-acid biosynthesis</keyword>
<dbReference type="InterPro" id="IPR010049">
    <property type="entry name" value="MTA_SAH_Nsdase"/>
</dbReference>
<dbReference type="InterPro" id="IPR000845">
    <property type="entry name" value="Nucleoside_phosphorylase_d"/>
</dbReference>
<dbReference type="PANTHER" id="PTHR46832">
    <property type="entry name" value="5'-METHYLTHIOADENOSINE/S-ADENOSYLHOMOCYSTEINE NUCLEOSIDASE"/>
    <property type="match status" value="1"/>
</dbReference>
<dbReference type="GO" id="GO:0019509">
    <property type="term" value="P:L-methionine salvage from methylthioadenosine"/>
    <property type="evidence" value="ECO:0007669"/>
    <property type="project" value="UniProtKB-UniPathway"/>
</dbReference>
<dbReference type="GO" id="GO:0009164">
    <property type="term" value="P:nucleoside catabolic process"/>
    <property type="evidence" value="ECO:0007669"/>
    <property type="project" value="InterPro"/>
</dbReference>
<proteinExistence type="inferred from homology"/>
<sequence>MIQTQELNIMNVGIIGAMEPEVKILREAMQNPQILTKAGFTFYTGELAGNTVTLVQSGIGKVASTIATTLLIDNFKPDCVINTGSAGGFDPSLSVGDVVISSEVRHHDVDVTAFGYEIGQVPQMPAGFAAHPKLVEAAQQTIEQISDVKTLVGLICTGDTFMCDPVRIDKARSDFPTMLAVEMEGASIAQTCFTLNTPFVVIRSMSDIAGKESPQSFEEYLETASINSSKMVVALLEKLTAVSL</sequence>
<dbReference type="GO" id="GO:0019284">
    <property type="term" value="P:L-methionine salvage from S-adenosylmethionine"/>
    <property type="evidence" value="ECO:0007669"/>
    <property type="project" value="TreeGrafter"/>
</dbReference>
<evidence type="ECO:0000256" key="3">
    <source>
        <dbReference type="ARBA" id="ARBA00022605"/>
    </source>
</evidence>
<dbReference type="NCBIfam" id="TIGR01704">
    <property type="entry name" value="MTA_SAH-Nsdase"/>
    <property type="match status" value="1"/>
</dbReference>
<dbReference type="SUPFAM" id="SSF53167">
    <property type="entry name" value="Purine and uridine phosphorylases"/>
    <property type="match status" value="1"/>
</dbReference>
<keyword evidence="5" id="KW-0486">Methionine biosynthesis</keyword>